<evidence type="ECO:0000313" key="2">
    <source>
        <dbReference type="Proteomes" id="UP000645217"/>
    </source>
</evidence>
<gene>
    <name evidence="1" type="ORF">GCM10007964_15890</name>
</gene>
<dbReference type="Pfam" id="PF05331">
    <property type="entry name" value="DUF742"/>
    <property type="match status" value="1"/>
</dbReference>
<organism evidence="1 2">
    <name type="scientific">Sphaerisporangium melleum</name>
    <dbReference type="NCBI Taxonomy" id="321316"/>
    <lineage>
        <taxon>Bacteria</taxon>
        <taxon>Bacillati</taxon>
        <taxon>Actinomycetota</taxon>
        <taxon>Actinomycetes</taxon>
        <taxon>Streptosporangiales</taxon>
        <taxon>Streptosporangiaceae</taxon>
        <taxon>Sphaerisporangium</taxon>
    </lineage>
</organism>
<dbReference type="Proteomes" id="UP000645217">
    <property type="component" value="Unassembled WGS sequence"/>
</dbReference>
<accession>A0A917QXH7</accession>
<evidence type="ECO:0000313" key="1">
    <source>
        <dbReference type="EMBL" id="GGK73903.1"/>
    </source>
</evidence>
<reference evidence="1" key="2">
    <citation type="submission" date="2020-09" db="EMBL/GenBank/DDBJ databases">
        <authorList>
            <person name="Sun Q."/>
            <person name="Ohkuma M."/>
        </authorList>
    </citation>
    <scope>NUCLEOTIDE SEQUENCE</scope>
    <source>
        <strain evidence="1">JCM 13064</strain>
    </source>
</reference>
<evidence type="ECO:0008006" key="3">
    <source>
        <dbReference type="Google" id="ProtNLM"/>
    </source>
</evidence>
<comment type="caution">
    <text evidence="1">The sequence shown here is derived from an EMBL/GenBank/DDBJ whole genome shotgun (WGS) entry which is preliminary data.</text>
</comment>
<keyword evidence="2" id="KW-1185">Reference proteome</keyword>
<name>A0A917QXH7_9ACTN</name>
<sequence length="120" mass="12864">MDEPEVIDDGPVVRPYALAKGRTPPPATVYDMLAHLEATGVPVHDPGELGPEHHHLLALGHTPRPLVEVAADLDLPLGVIRLLLHDLVIRGLARVHPPDPAAQNPKVAILQEVIKGLQAL</sequence>
<dbReference type="EMBL" id="BMNT01000007">
    <property type="protein sequence ID" value="GGK73903.1"/>
    <property type="molecule type" value="Genomic_DNA"/>
</dbReference>
<dbReference type="InterPro" id="IPR007995">
    <property type="entry name" value="DUF742"/>
</dbReference>
<dbReference type="RefSeq" id="WP_189162296.1">
    <property type="nucleotide sequence ID" value="NZ_BMNT01000007.1"/>
</dbReference>
<proteinExistence type="predicted"/>
<dbReference type="AlphaFoldDB" id="A0A917QXH7"/>
<reference evidence="1" key="1">
    <citation type="journal article" date="2014" name="Int. J. Syst. Evol. Microbiol.">
        <title>Complete genome sequence of Corynebacterium casei LMG S-19264T (=DSM 44701T), isolated from a smear-ripened cheese.</title>
        <authorList>
            <consortium name="US DOE Joint Genome Institute (JGI-PGF)"/>
            <person name="Walter F."/>
            <person name="Albersmeier A."/>
            <person name="Kalinowski J."/>
            <person name="Ruckert C."/>
        </authorList>
    </citation>
    <scope>NUCLEOTIDE SEQUENCE</scope>
    <source>
        <strain evidence="1">JCM 13064</strain>
    </source>
</reference>
<dbReference type="PANTHER" id="PTHR36221:SF1">
    <property type="entry name" value="DUF742 DOMAIN-CONTAINING PROTEIN"/>
    <property type="match status" value="1"/>
</dbReference>
<dbReference type="PANTHER" id="PTHR36221">
    <property type="entry name" value="DUF742 DOMAIN-CONTAINING PROTEIN"/>
    <property type="match status" value="1"/>
</dbReference>
<protein>
    <recommendedName>
        <fullName evidence="3">DUF742 domain-containing protein</fullName>
    </recommendedName>
</protein>